<evidence type="ECO:0000313" key="1">
    <source>
        <dbReference type="EMBL" id="MBX31329.1"/>
    </source>
</evidence>
<sequence>MQNTKTFLSNHLLARKERELSSLCTFRILGI</sequence>
<reference evidence="1" key="1">
    <citation type="submission" date="2018-02" db="EMBL/GenBank/DDBJ databases">
        <title>Rhizophora mucronata_Transcriptome.</title>
        <authorList>
            <person name="Meera S.P."/>
            <person name="Sreeshan A."/>
            <person name="Augustine A."/>
        </authorList>
    </citation>
    <scope>NUCLEOTIDE SEQUENCE</scope>
    <source>
        <tissue evidence="1">Leaf</tissue>
    </source>
</reference>
<dbReference type="AlphaFoldDB" id="A0A2P2MM83"/>
<organism evidence="1">
    <name type="scientific">Rhizophora mucronata</name>
    <name type="common">Asiatic mangrove</name>
    <dbReference type="NCBI Taxonomy" id="61149"/>
    <lineage>
        <taxon>Eukaryota</taxon>
        <taxon>Viridiplantae</taxon>
        <taxon>Streptophyta</taxon>
        <taxon>Embryophyta</taxon>
        <taxon>Tracheophyta</taxon>
        <taxon>Spermatophyta</taxon>
        <taxon>Magnoliopsida</taxon>
        <taxon>eudicotyledons</taxon>
        <taxon>Gunneridae</taxon>
        <taxon>Pentapetalae</taxon>
        <taxon>rosids</taxon>
        <taxon>fabids</taxon>
        <taxon>Malpighiales</taxon>
        <taxon>Rhizophoraceae</taxon>
        <taxon>Rhizophora</taxon>
    </lineage>
</organism>
<proteinExistence type="predicted"/>
<protein>
    <submittedName>
        <fullName evidence="1">Uncharacterized protein</fullName>
    </submittedName>
</protein>
<name>A0A2P2MM83_RHIMU</name>
<accession>A0A2P2MM83</accession>
<dbReference type="EMBL" id="GGEC01050845">
    <property type="protein sequence ID" value="MBX31329.1"/>
    <property type="molecule type" value="Transcribed_RNA"/>
</dbReference>